<proteinExistence type="inferred from homology"/>
<dbReference type="InterPro" id="IPR003591">
    <property type="entry name" value="Leu-rich_rpt_typical-subtyp"/>
</dbReference>
<dbReference type="RefSeq" id="XP_039245841.1">
    <property type="nucleotide sequence ID" value="XM_039389907.1"/>
</dbReference>
<keyword evidence="10" id="KW-0156">Chromatin regulator</keyword>
<evidence type="ECO:0000256" key="10">
    <source>
        <dbReference type="ARBA" id="ARBA00022853"/>
    </source>
</evidence>
<feature type="domain" description="LRRNT" evidence="20">
    <location>
        <begin position="41"/>
        <end position="73"/>
    </location>
</feature>
<dbReference type="FunFam" id="1.25.40.10:FF:000010">
    <property type="entry name" value="Stress-induced phosphoprotein 1"/>
    <property type="match status" value="1"/>
</dbReference>
<dbReference type="SMART" id="SM00364">
    <property type="entry name" value="LRR_BAC"/>
    <property type="match status" value="4"/>
</dbReference>
<sequence>MAPPSPLLHLPPPPWAPRGGPPRRLTAVTAVVLVAIAAVAACPAVCRCAGGRVYCNDRGLTAVPEGLPPGATTLFLQNNRIGDAGIPARLGRLPALRVLYLYANALEQLPAHLPPALRELHLQENNVRGLCRRALARAPLLERLHLDDNSVSAAGIEEDAFAENRRLRLLFLSRNHLSSVPAGLPPALEELRLDDNRIHTIPLRAFEGLPALRRLVLDGNLLANQRMADDTFSRLGNLSELSLGRNALAAPPANLPRARLRRLSLAANAISHVPAGALARMRALERLDLSDNNLTTLPRGLFDDLGSLSHLGLRNNPWFCGCNLAWLRDWLRRRAPPRLEAQELKERGNRALAAGDVGAAVGHYSAAIARDPNNHVLFSNRSAAYARLGDYTRALADACRTLELRPDWAKGYSRKAAALEFLQRLEEAKATYEEGLARDPGNEQLLQGLRGVETRLAERKLLNPFSAPDLLARLEGDPRTRALLGDPEYRRLLETLRSDPGQLGAKLQDPRVMTTLSVLLGVELSGAEEEEEAPSPPPPPPPPPAQPPPPQELPQNKQEAQREKELGNAAYKRKEFPAALEHYTRAEQLDPTNMTYVTNQAAVYFETGDYERCRALCERAIELGRENREDYRQIAKAYARIGNSYLREERYKDAVHFYNKSLAEHRTPDVLKKCQQAEKILKEQERLAYIDPDLALEEKNKGNECFQRGDYPQAMRHYSEAIRRNPNEARLYSNRAACYTKLLEFPLALKDCEECIRLEPTFIKGYTRKAAALEAMRDYTKAMEVYQRALDLDPTCKEAAEGQRRCLRAQQQRSEPPEELRRRALADPEVQQIMGDPAMRLILEQMQKDPQALSEHLKNPLIAQKIQKLMDVGLIAIR</sequence>
<keyword evidence="6 19" id="KW-0732">Signal</keyword>
<comment type="function">
    <text evidence="16">Acts as a co-chaperone for HSP90AA1. Mediates the association of the molecular chaperones HSPA8/HSC70 and HSP90.</text>
</comment>
<evidence type="ECO:0000256" key="1">
    <source>
        <dbReference type="ARBA" id="ARBA00004286"/>
    </source>
</evidence>
<dbReference type="PROSITE" id="PS50293">
    <property type="entry name" value="TPR_REGION"/>
    <property type="match status" value="1"/>
</dbReference>
<feature type="repeat" description="TPR" evidence="17">
    <location>
        <begin position="560"/>
        <end position="593"/>
    </location>
</feature>
<evidence type="ECO:0000313" key="22">
    <source>
        <dbReference type="Proteomes" id="UP000504627"/>
    </source>
</evidence>
<dbReference type="FunFam" id="1.10.260.100:FF:000004">
    <property type="entry name" value="Putative stress-induced-phosphoprotein 1"/>
    <property type="match status" value="1"/>
</dbReference>
<evidence type="ECO:0000256" key="11">
    <source>
        <dbReference type="ARBA" id="ARBA00023204"/>
    </source>
</evidence>
<evidence type="ECO:0000259" key="21">
    <source>
        <dbReference type="SMART" id="SM00727"/>
    </source>
</evidence>
<dbReference type="Gene3D" id="1.25.40.10">
    <property type="entry name" value="Tetratricopeptide repeat domain"/>
    <property type="match status" value="3"/>
</dbReference>
<keyword evidence="5" id="KW-0433">Leucine-rich repeat</keyword>
<dbReference type="AlphaFoldDB" id="A0A7R5KXN6"/>
<accession>A0A7R5KXN6</accession>
<dbReference type="InterPro" id="IPR032675">
    <property type="entry name" value="LRR_dom_sf"/>
</dbReference>
<evidence type="ECO:0000256" key="19">
    <source>
        <dbReference type="SAM" id="SignalP"/>
    </source>
</evidence>
<evidence type="ECO:0000256" key="13">
    <source>
        <dbReference type="ARBA" id="ARBA00026193"/>
    </source>
</evidence>
<reference evidence="23" key="1">
    <citation type="submission" date="2025-08" db="UniProtKB">
        <authorList>
            <consortium name="RefSeq"/>
        </authorList>
    </citation>
    <scope>IDENTIFICATION</scope>
    <source>
        <tissue evidence="23">Muscle</tissue>
    </source>
</reference>
<dbReference type="GO" id="GO:0005694">
    <property type="term" value="C:chromosome"/>
    <property type="evidence" value="ECO:0007669"/>
    <property type="project" value="UniProtKB-SubCell"/>
</dbReference>
<comment type="subcellular location">
    <subcellularLocation>
        <location evidence="1">Chromosome</location>
    </subcellularLocation>
    <subcellularLocation>
        <location evidence="12">Dynein axonemal particle</location>
    </subcellularLocation>
</comment>
<dbReference type="GO" id="GO:0006281">
    <property type="term" value="P:DNA repair"/>
    <property type="evidence" value="ECO:0007669"/>
    <property type="project" value="UniProtKB-KW"/>
</dbReference>
<organism evidence="22 23">
    <name type="scientific">Pipra filicauda</name>
    <name type="common">Wire-tailed manakin</name>
    <dbReference type="NCBI Taxonomy" id="649802"/>
    <lineage>
        <taxon>Eukaryota</taxon>
        <taxon>Metazoa</taxon>
        <taxon>Chordata</taxon>
        <taxon>Craniata</taxon>
        <taxon>Vertebrata</taxon>
        <taxon>Euteleostomi</taxon>
        <taxon>Archelosauria</taxon>
        <taxon>Archosauria</taxon>
        <taxon>Dinosauria</taxon>
        <taxon>Saurischia</taxon>
        <taxon>Theropoda</taxon>
        <taxon>Coelurosauria</taxon>
        <taxon>Aves</taxon>
        <taxon>Neognathae</taxon>
        <taxon>Neoaves</taxon>
        <taxon>Telluraves</taxon>
        <taxon>Australaves</taxon>
        <taxon>Passeriformes</taxon>
        <taxon>Pipridae</taxon>
        <taxon>Pipra</taxon>
    </lineage>
</organism>
<dbReference type="GO" id="GO:0051879">
    <property type="term" value="F:Hsp90 protein binding"/>
    <property type="evidence" value="ECO:0007669"/>
    <property type="project" value="TreeGrafter"/>
</dbReference>
<dbReference type="FunFam" id="1.10.260.100:FF:000002">
    <property type="entry name" value="Stress-induced-phosphoprotein 1 (Hsp70/Hsp90-organizing)"/>
    <property type="match status" value="1"/>
</dbReference>
<dbReference type="FunFam" id="1.25.40.10:FF:000027">
    <property type="entry name" value="stress-induced-phosphoprotein 1 isoform X1"/>
    <property type="match status" value="1"/>
</dbReference>
<evidence type="ECO:0000259" key="20">
    <source>
        <dbReference type="SMART" id="SM00013"/>
    </source>
</evidence>
<feature type="domain" description="STI1" evidence="21">
    <location>
        <begin position="477"/>
        <end position="516"/>
    </location>
</feature>
<evidence type="ECO:0000256" key="9">
    <source>
        <dbReference type="ARBA" id="ARBA00022803"/>
    </source>
</evidence>
<evidence type="ECO:0000256" key="8">
    <source>
        <dbReference type="ARBA" id="ARBA00022763"/>
    </source>
</evidence>
<dbReference type="InterPro" id="IPR041243">
    <property type="entry name" value="STI1/HOP_DP"/>
</dbReference>
<evidence type="ECO:0000313" key="23">
    <source>
        <dbReference type="RefSeq" id="XP_039245841.1"/>
    </source>
</evidence>
<evidence type="ECO:0000256" key="7">
    <source>
        <dbReference type="ARBA" id="ARBA00022737"/>
    </source>
</evidence>
<dbReference type="GeneID" id="113996608"/>
<keyword evidence="11" id="KW-0234">DNA repair</keyword>
<dbReference type="Proteomes" id="UP000504627">
    <property type="component" value="Unplaced"/>
</dbReference>
<evidence type="ECO:0000256" key="3">
    <source>
        <dbReference type="ARBA" id="ARBA00022454"/>
    </source>
</evidence>
<evidence type="ECO:0000256" key="4">
    <source>
        <dbReference type="ARBA" id="ARBA00022490"/>
    </source>
</evidence>
<dbReference type="Pfam" id="PF17830">
    <property type="entry name" value="STI1-HOP_DP"/>
    <property type="match status" value="2"/>
</dbReference>
<dbReference type="PANTHER" id="PTHR22904:SF523">
    <property type="entry name" value="STRESS-INDUCED-PHOSPHOPROTEIN 1"/>
    <property type="match status" value="1"/>
</dbReference>
<gene>
    <name evidence="23" type="primary">STIP1</name>
</gene>
<feature type="signal peptide" evidence="19">
    <location>
        <begin position="1"/>
        <end position="41"/>
    </location>
</feature>
<dbReference type="GO" id="GO:0120293">
    <property type="term" value="C:dynein axonemal particle"/>
    <property type="evidence" value="ECO:0007669"/>
    <property type="project" value="UniProtKB-SubCell"/>
</dbReference>
<dbReference type="SUPFAM" id="SSF52058">
    <property type="entry name" value="L domain-like"/>
    <property type="match status" value="1"/>
</dbReference>
<keyword evidence="9 17" id="KW-0802">TPR repeat</keyword>
<dbReference type="PROSITE" id="PS51450">
    <property type="entry name" value="LRR"/>
    <property type="match status" value="1"/>
</dbReference>
<dbReference type="SMART" id="SM00727">
    <property type="entry name" value="STI1"/>
    <property type="match status" value="2"/>
</dbReference>
<dbReference type="SUPFAM" id="SSF48452">
    <property type="entry name" value="TPR-like"/>
    <property type="match status" value="3"/>
</dbReference>
<dbReference type="InterPro" id="IPR019734">
    <property type="entry name" value="TPR_rpt"/>
</dbReference>
<dbReference type="PANTHER" id="PTHR22904">
    <property type="entry name" value="TPR REPEAT CONTAINING PROTEIN"/>
    <property type="match status" value="1"/>
</dbReference>
<evidence type="ECO:0000256" key="6">
    <source>
        <dbReference type="ARBA" id="ARBA00022729"/>
    </source>
</evidence>
<feature type="repeat" description="TPR" evidence="17">
    <location>
        <begin position="635"/>
        <end position="668"/>
    </location>
</feature>
<evidence type="ECO:0000256" key="16">
    <source>
        <dbReference type="ARBA" id="ARBA00045590"/>
    </source>
</evidence>
<dbReference type="InterPro" id="IPR000372">
    <property type="entry name" value="LRRNT"/>
</dbReference>
<comment type="similarity">
    <text evidence="2">Belongs to the Tonsoku family.</text>
</comment>
<dbReference type="InterPro" id="IPR013105">
    <property type="entry name" value="TPR_2"/>
</dbReference>
<keyword evidence="3" id="KW-0158">Chromosome</keyword>
<dbReference type="Pfam" id="PF13424">
    <property type="entry name" value="TPR_12"/>
    <property type="match status" value="1"/>
</dbReference>
<dbReference type="InterPro" id="IPR001611">
    <property type="entry name" value="Leu-rich_rpt"/>
</dbReference>
<feature type="region of interest" description="Disordered" evidence="18">
    <location>
        <begin position="525"/>
        <end position="564"/>
    </location>
</feature>
<dbReference type="Pfam" id="PF13855">
    <property type="entry name" value="LRR_8"/>
    <property type="match status" value="2"/>
</dbReference>
<dbReference type="GO" id="GO:0006325">
    <property type="term" value="P:chromatin organization"/>
    <property type="evidence" value="ECO:0007669"/>
    <property type="project" value="UniProtKB-KW"/>
</dbReference>
<dbReference type="InterPro" id="IPR011990">
    <property type="entry name" value="TPR-like_helical_dom_sf"/>
</dbReference>
<evidence type="ECO:0000256" key="5">
    <source>
        <dbReference type="ARBA" id="ARBA00022614"/>
    </source>
</evidence>
<keyword evidence="4" id="KW-0963">Cytoplasm</keyword>
<evidence type="ECO:0000256" key="14">
    <source>
        <dbReference type="ARBA" id="ARBA00030801"/>
    </source>
</evidence>
<name>A0A7R5KXN6_9PASS</name>
<evidence type="ECO:0000256" key="18">
    <source>
        <dbReference type="SAM" id="MobiDB-lite"/>
    </source>
</evidence>
<dbReference type="SMART" id="SM00369">
    <property type="entry name" value="LRR_TYP"/>
    <property type="match status" value="8"/>
</dbReference>
<protein>
    <recommendedName>
        <fullName evidence="13">Stress-induced-phosphoprotein 1</fullName>
    </recommendedName>
    <alternativeName>
        <fullName evidence="15">NF-kappa-B inhibitor-like protein 2</fullName>
    </alternativeName>
    <alternativeName>
        <fullName evidence="14">Nuclear factor of kappa light polypeptide gene enhancer in B-cells inhibitor-like 2</fullName>
    </alternativeName>
</protein>
<dbReference type="Pfam" id="PF13181">
    <property type="entry name" value="TPR_8"/>
    <property type="match status" value="1"/>
</dbReference>
<evidence type="ECO:0000256" key="12">
    <source>
        <dbReference type="ARBA" id="ARBA00024190"/>
    </source>
</evidence>
<dbReference type="PROSITE" id="PS50005">
    <property type="entry name" value="TPR"/>
    <property type="match status" value="4"/>
</dbReference>
<dbReference type="Gene3D" id="1.10.260.100">
    <property type="match status" value="2"/>
</dbReference>
<feature type="repeat" description="TPR" evidence="17">
    <location>
        <begin position="763"/>
        <end position="796"/>
    </location>
</feature>
<evidence type="ECO:0000256" key="2">
    <source>
        <dbReference type="ARBA" id="ARBA00010999"/>
    </source>
</evidence>
<dbReference type="Gene3D" id="3.80.10.10">
    <property type="entry name" value="Ribonuclease Inhibitor"/>
    <property type="match status" value="2"/>
</dbReference>
<feature type="compositionally biased region" description="Pro residues" evidence="18">
    <location>
        <begin position="534"/>
        <end position="552"/>
    </location>
</feature>
<evidence type="ECO:0000256" key="17">
    <source>
        <dbReference type="PROSITE-ProRule" id="PRU00339"/>
    </source>
</evidence>
<evidence type="ECO:0000256" key="15">
    <source>
        <dbReference type="ARBA" id="ARBA00033240"/>
    </source>
</evidence>
<feature type="repeat" description="TPR" evidence="17">
    <location>
        <begin position="695"/>
        <end position="728"/>
    </location>
</feature>
<dbReference type="Pfam" id="PF01462">
    <property type="entry name" value="LRRNT"/>
    <property type="match status" value="1"/>
</dbReference>
<dbReference type="Pfam" id="PF07719">
    <property type="entry name" value="TPR_2"/>
    <property type="match status" value="1"/>
</dbReference>
<keyword evidence="7" id="KW-0677">Repeat</keyword>
<dbReference type="SMART" id="SM00028">
    <property type="entry name" value="TPR"/>
    <property type="match status" value="9"/>
</dbReference>
<dbReference type="Pfam" id="PF13414">
    <property type="entry name" value="TPR_11"/>
    <property type="match status" value="1"/>
</dbReference>
<keyword evidence="8" id="KW-0227">DNA damage</keyword>
<feature type="domain" description="STI1" evidence="21">
    <location>
        <begin position="827"/>
        <end position="866"/>
    </location>
</feature>
<dbReference type="InParanoid" id="A0A7R5KXN6"/>
<dbReference type="FunFam" id="1.25.40.10:FF:000020">
    <property type="entry name" value="Stress-induced phosphoprotein 1"/>
    <property type="match status" value="1"/>
</dbReference>
<dbReference type="SMART" id="SM00013">
    <property type="entry name" value="LRRNT"/>
    <property type="match status" value="1"/>
</dbReference>
<dbReference type="InterPro" id="IPR006636">
    <property type="entry name" value="STI1_HS-bd"/>
</dbReference>
<feature type="chain" id="PRO_5030590533" description="Stress-induced-phosphoprotein 1" evidence="19">
    <location>
        <begin position="42"/>
        <end position="878"/>
    </location>
</feature>
<dbReference type="Pfam" id="PF13432">
    <property type="entry name" value="TPR_16"/>
    <property type="match status" value="1"/>
</dbReference>
<dbReference type="CTD" id="10963"/>
<keyword evidence="22" id="KW-1185">Reference proteome</keyword>